<reference evidence="2" key="2">
    <citation type="submission" date="2015-01" db="EMBL/GenBank/DDBJ databases">
        <title>Evolutionary Origins and Diversification of the Mycorrhizal Mutualists.</title>
        <authorList>
            <consortium name="DOE Joint Genome Institute"/>
            <consortium name="Mycorrhizal Genomics Consortium"/>
            <person name="Kohler A."/>
            <person name="Kuo A."/>
            <person name="Nagy L.G."/>
            <person name="Floudas D."/>
            <person name="Copeland A."/>
            <person name="Barry K.W."/>
            <person name="Cichocki N."/>
            <person name="Veneault-Fourrey C."/>
            <person name="LaButti K."/>
            <person name="Lindquist E.A."/>
            <person name="Lipzen A."/>
            <person name="Lundell T."/>
            <person name="Morin E."/>
            <person name="Murat C."/>
            <person name="Riley R."/>
            <person name="Ohm R."/>
            <person name="Sun H."/>
            <person name="Tunlid A."/>
            <person name="Henrissat B."/>
            <person name="Grigoriev I.V."/>
            <person name="Hibbett D.S."/>
            <person name="Martin F."/>
        </authorList>
    </citation>
    <scope>NUCLEOTIDE SEQUENCE [LARGE SCALE GENOMIC DNA]</scope>
    <source>
        <strain evidence="2">h7</strain>
    </source>
</reference>
<evidence type="ECO:0000313" key="2">
    <source>
        <dbReference type="Proteomes" id="UP000053424"/>
    </source>
</evidence>
<keyword evidence="2" id="KW-1185">Reference proteome</keyword>
<gene>
    <name evidence="1" type="ORF">M413DRAFT_289956</name>
</gene>
<organism evidence="1 2">
    <name type="scientific">Hebeloma cylindrosporum</name>
    <dbReference type="NCBI Taxonomy" id="76867"/>
    <lineage>
        <taxon>Eukaryota</taxon>
        <taxon>Fungi</taxon>
        <taxon>Dikarya</taxon>
        <taxon>Basidiomycota</taxon>
        <taxon>Agaricomycotina</taxon>
        <taxon>Agaricomycetes</taxon>
        <taxon>Agaricomycetidae</taxon>
        <taxon>Agaricales</taxon>
        <taxon>Agaricineae</taxon>
        <taxon>Hymenogastraceae</taxon>
        <taxon>Hebeloma</taxon>
    </lineage>
</organism>
<dbReference type="Proteomes" id="UP000053424">
    <property type="component" value="Unassembled WGS sequence"/>
</dbReference>
<sequence>MSILSFFSAFFSAQRPRGERRTPLYDEISVGKRGAPRSGATSTLYFKRLSLEFKAPRRADHTCIGMNLLFHPRGPAASGEHLYMMRSPLGSVEHRYAVRRPNRISHFSSKFTAPRRAANTLIMNRSLLGWAH</sequence>
<reference evidence="1 2" key="1">
    <citation type="submission" date="2014-04" db="EMBL/GenBank/DDBJ databases">
        <authorList>
            <consortium name="DOE Joint Genome Institute"/>
            <person name="Kuo A."/>
            <person name="Gay G."/>
            <person name="Dore J."/>
            <person name="Kohler A."/>
            <person name="Nagy L.G."/>
            <person name="Floudas D."/>
            <person name="Copeland A."/>
            <person name="Barry K.W."/>
            <person name="Cichocki N."/>
            <person name="Veneault-Fourrey C."/>
            <person name="LaButti K."/>
            <person name="Lindquist E.A."/>
            <person name="Lipzen A."/>
            <person name="Lundell T."/>
            <person name="Morin E."/>
            <person name="Murat C."/>
            <person name="Sun H."/>
            <person name="Tunlid A."/>
            <person name="Henrissat B."/>
            <person name="Grigoriev I.V."/>
            <person name="Hibbett D.S."/>
            <person name="Martin F."/>
            <person name="Nordberg H.P."/>
            <person name="Cantor M.N."/>
            <person name="Hua S.X."/>
        </authorList>
    </citation>
    <scope>NUCLEOTIDE SEQUENCE [LARGE SCALE GENOMIC DNA]</scope>
    <source>
        <strain evidence="2">h7</strain>
    </source>
</reference>
<proteinExistence type="predicted"/>
<evidence type="ECO:0000313" key="1">
    <source>
        <dbReference type="EMBL" id="KIM36432.1"/>
    </source>
</evidence>
<name>A0A0C2Y5U9_HEBCY</name>
<protein>
    <submittedName>
        <fullName evidence="1">Uncharacterized protein</fullName>
    </submittedName>
</protein>
<dbReference type="AlphaFoldDB" id="A0A0C2Y5U9"/>
<dbReference type="HOGENOM" id="CLU_1917305_0_0_1"/>
<dbReference type="EMBL" id="KN831805">
    <property type="protein sequence ID" value="KIM36432.1"/>
    <property type="molecule type" value="Genomic_DNA"/>
</dbReference>
<accession>A0A0C2Y5U9</accession>